<feature type="transmembrane region" description="Helical" evidence="1">
    <location>
        <begin position="20"/>
        <end position="39"/>
    </location>
</feature>
<comment type="caution">
    <text evidence="2">The sequence shown here is derived from an EMBL/GenBank/DDBJ whole genome shotgun (WGS) entry which is preliminary data.</text>
</comment>
<keyword evidence="1" id="KW-0472">Membrane</keyword>
<dbReference type="EMBL" id="JAUKPO010000022">
    <property type="protein sequence ID" value="MDO1449834.1"/>
    <property type="molecule type" value="Genomic_DNA"/>
</dbReference>
<gene>
    <name evidence="2" type="ORF">Q0590_26380</name>
</gene>
<name>A0ABT8RCK9_9BACT</name>
<feature type="transmembrane region" description="Helical" evidence="1">
    <location>
        <begin position="51"/>
        <end position="72"/>
    </location>
</feature>
<reference evidence="2" key="1">
    <citation type="submission" date="2023-07" db="EMBL/GenBank/DDBJ databases">
        <title>The genome sequence of Rhodocytophaga aerolata KACC 12507.</title>
        <authorList>
            <person name="Zhang X."/>
        </authorList>
    </citation>
    <scope>NUCLEOTIDE SEQUENCE</scope>
    <source>
        <strain evidence="2">KACC 12507</strain>
    </source>
</reference>
<keyword evidence="1" id="KW-1133">Transmembrane helix</keyword>
<sequence length="85" mass="9090">MPIRSLFLQATTGALQNFSGFVILAINIIFIIVLAIGLINTVRKFITNDPGAMGSLGQLIVGVIVFLAFTIFKEDLQGIFGTFAG</sequence>
<evidence type="ECO:0000313" key="3">
    <source>
        <dbReference type="Proteomes" id="UP001168528"/>
    </source>
</evidence>
<keyword evidence="1" id="KW-0812">Transmembrane</keyword>
<dbReference type="RefSeq" id="WP_302040637.1">
    <property type="nucleotide sequence ID" value="NZ_JAUKPO010000022.1"/>
</dbReference>
<proteinExistence type="predicted"/>
<protein>
    <submittedName>
        <fullName evidence="2">Uncharacterized protein</fullName>
    </submittedName>
</protein>
<organism evidence="2 3">
    <name type="scientific">Rhodocytophaga aerolata</name>
    <dbReference type="NCBI Taxonomy" id="455078"/>
    <lineage>
        <taxon>Bacteria</taxon>
        <taxon>Pseudomonadati</taxon>
        <taxon>Bacteroidota</taxon>
        <taxon>Cytophagia</taxon>
        <taxon>Cytophagales</taxon>
        <taxon>Rhodocytophagaceae</taxon>
        <taxon>Rhodocytophaga</taxon>
    </lineage>
</organism>
<evidence type="ECO:0000313" key="2">
    <source>
        <dbReference type="EMBL" id="MDO1449834.1"/>
    </source>
</evidence>
<keyword evidence="3" id="KW-1185">Reference proteome</keyword>
<dbReference type="Proteomes" id="UP001168528">
    <property type="component" value="Unassembled WGS sequence"/>
</dbReference>
<accession>A0ABT8RCK9</accession>
<evidence type="ECO:0000256" key="1">
    <source>
        <dbReference type="SAM" id="Phobius"/>
    </source>
</evidence>